<evidence type="ECO:0000256" key="4">
    <source>
        <dbReference type="ARBA" id="ARBA00022989"/>
    </source>
</evidence>
<keyword evidence="2" id="KW-0812">Transmembrane</keyword>
<dbReference type="EMBL" id="CAJGYO010000010">
    <property type="protein sequence ID" value="CAD6255466.1"/>
    <property type="molecule type" value="Genomic_DNA"/>
</dbReference>
<dbReference type="InterPro" id="IPR011009">
    <property type="entry name" value="Kinase-like_dom_sf"/>
</dbReference>
<dbReference type="OrthoDB" id="4062651at2759"/>
<gene>
    <name evidence="8" type="ORF">NCGR_LOCUS39010</name>
</gene>
<evidence type="ECO:0000256" key="5">
    <source>
        <dbReference type="ARBA" id="ARBA00023136"/>
    </source>
</evidence>
<dbReference type="InterPro" id="IPR008271">
    <property type="entry name" value="Ser/Thr_kinase_AS"/>
</dbReference>
<accession>A0A811QB21</accession>
<dbReference type="GO" id="GO:0016020">
    <property type="term" value="C:membrane"/>
    <property type="evidence" value="ECO:0007669"/>
    <property type="project" value="UniProtKB-SubCell"/>
</dbReference>
<keyword evidence="9" id="KW-1185">Reference proteome</keyword>
<dbReference type="GO" id="GO:0005524">
    <property type="term" value="F:ATP binding"/>
    <property type="evidence" value="ECO:0007669"/>
    <property type="project" value="InterPro"/>
</dbReference>
<evidence type="ECO:0000256" key="6">
    <source>
        <dbReference type="SAM" id="MobiDB-lite"/>
    </source>
</evidence>
<dbReference type="PANTHER" id="PTHR47974:SF19">
    <property type="entry name" value="RECEPTOR-LIKE SERINE_THREONINE-PROTEIN KINASE"/>
    <property type="match status" value="1"/>
</dbReference>
<proteinExistence type="predicted"/>
<organism evidence="8 9">
    <name type="scientific">Miscanthus lutarioriparius</name>
    <dbReference type="NCBI Taxonomy" id="422564"/>
    <lineage>
        <taxon>Eukaryota</taxon>
        <taxon>Viridiplantae</taxon>
        <taxon>Streptophyta</taxon>
        <taxon>Embryophyta</taxon>
        <taxon>Tracheophyta</taxon>
        <taxon>Spermatophyta</taxon>
        <taxon>Magnoliopsida</taxon>
        <taxon>Liliopsida</taxon>
        <taxon>Poales</taxon>
        <taxon>Poaceae</taxon>
        <taxon>PACMAD clade</taxon>
        <taxon>Panicoideae</taxon>
        <taxon>Andropogonodae</taxon>
        <taxon>Andropogoneae</taxon>
        <taxon>Saccharinae</taxon>
        <taxon>Miscanthus</taxon>
    </lineage>
</organism>
<keyword evidence="5" id="KW-0472">Membrane</keyword>
<name>A0A811QB21_9POAL</name>
<evidence type="ECO:0000256" key="1">
    <source>
        <dbReference type="ARBA" id="ARBA00004167"/>
    </source>
</evidence>
<sequence length="197" mass="21982">MQTVIWVANQRTSWSASPGERIIHCDIKPENILLDRAFTPKIADFGMGKLVGRDFSRSLTTMRGTVGYLAPEWISGLPISAKADVYSFGMVLFELISGRRNNAEGHDMMAPHRTTTGTAAAATESRPRSSRYVPRSEWRKGTRPPWRTRGDVSEDELERACRVACWCIQDQEAHRPAMAQVVQAQVVQAQDVFTGGM</sequence>
<dbReference type="SUPFAM" id="SSF56112">
    <property type="entry name" value="Protein kinase-like (PK-like)"/>
    <property type="match status" value="1"/>
</dbReference>
<evidence type="ECO:0000256" key="3">
    <source>
        <dbReference type="ARBA" id="ARBA00022729"/>
    </source>
</evidence>
<keyword evidence="4" id="KW-1133">Transmembrane helix</keyword>
<dbReference type="PROSITE" id="PS00108">
    <property type="entry name" value="PROTEIN_KINASE_ST"/>
    <property type="match status" value="1"/>
</dbReference>
<dbReference type="SMART" id="SM00220">
    <property type="entry name" value="S_TKc"/>
    <property type="match status" value="1"/>
</dbReference>
<dbReference type="Proteomes" id="UP000604825">
    <property type="component" value="Unassembled WGS sequence"/>
</dbReference>
<feature type="domain" description="Protein kinase" evidence="7">
    <location>
        <begin position="1"/>
        <end position="193"/>
    </location>
</feature>
<reference evidence="8" key="1">
    <citation type="submission" date="2020-10" db="EMBL/GenBank/DDBJ databases">
        <authorList>
            <person name="Han B."/>
            <person name="Lu T."/>
            <person name="Zhao Q."/>
            <person name="Huang X."/>
            <person name="Zhao Y."/>
        </authorList>
    </citation>
    <scope>NUCLEOTIDE SEQUENCE</scope>
</reference>
<dbReference type="PANTHER" id="PTHR47974">
    <property type="entry name" value="OS07G0415500 PROTEIN"/>
    <property type="match status" value="1"/>
</dbReference>
<dbReference type="PROSITE" id="PS50011">
    <property type="entry name" value="PROTEIN_KINASE_DOM"/>
    <property type="match status" value="1"/>
</dbReference>
<dbReference type="Pfam" id="PF00069">
    <property type="entry name" value="Pkinase"/>
    <property type="match status" value="1"/>
</dbReference>
<comment type="caution">
    <text evidence="8">The sequence shown here is derived from an EMBL/GenBank/DDBJ whole genome shotgun (WGS) entry which is preliminary data.</text>
</comment>
<evidence type="ECO:0000256" key="2">
    <source>
        <dbReference type="ARBA" id="ARBA00022692"/>
    </source>
</evidence>
<evidence type="ECO:0000313" key="8">
    <source>
        <dbReference type="EMBL" id="CAD6255466.1"/>
    </source>
</evidence>
<evidence type="ECO:0000313" key="9">
    <source>
        <dbReference type="Proteomes" id="UP000604825"/>
    </source>
</evidence>
<dbReference type="Gene3D" id="1.10.510.10">
    <property type="entry name" value="Transferase(Phosphotransferase) domain 1"/>
    <property type="match status" value="1"/>
</dbReference>
<dbReference type="GO" id="GO:0004672">
    <property type="term" value="F:protein kinase activity"/>
    <property type="evidence" value="ECO:0007669"/>
    <property type="project" value="InterPro"/>
</dbReference>
<comment type="subcellular location">
    <subcellularLocation>
        <location evidence="1">Membrane</location>
        <topology evidence="1">Single-pass membrane protein</topology>
    </subcellularLocation>
</comment>
<dbReference type="InterPro" id="IPR000719">
    <property type="entry name" value="Prot_kinase_dom"/>
</dbReference>
<keyword evidence="3" id="KW-0732">Signal</keyword>
<dbReference type="AlphaFoldDB" id="A0A811QB21"/>
<evidence type="ECO:0000259" key="7">
    <source>
        <dbReference type="PROSITE" id="PS50011"/>
    </source>
</evidence>
<protein>
    <recommendedName>
        <fullName evidence="7">Protein kinase domain-containing protein</fullName>
    </recommendedName>
</protein>
<feature type="region of interest" description="Disordered" evidence="6">
    <location>
        <begin position="116"/>
        <end position="153"/>
    </location>
</feature>